<dbReference type="RefSeq" id="WP_144838686.1">
    <property type="nucleotide sequence ID" value="NZ_JBHTKI010000006.1"/>
</dbReference>
<sequence>MSPRIFFGILLVIILGWVAAGTYASSQQLEQPVFLDHYIDEYAQDSLHMQFSYLMNTGDKNTINMVELGDIAGTADGFHGFFMEETPYVQRFGPHELRTLSVTFDIYEIRSLKEKLIFNEMTIHMSDGQHFVVDIGEVIIHPQVQSDFRLSQMSTGDDEMDVSYLEAEEQMTILGLSPHLPDEGLSALKIHIPQKDEHFNETNFIERIGVRLDENGGEDFRDLEYPIHLAKGEGFALSLQNKDNVKFVLKSWMMIEGQDENGRLLEGQVSLYHNPELTGKKVKAIIEDKGAGE</sequence>
<protein>
    <submittedName>
        <fullName evidence="1">Uncharacterized protein</fullName>
    </submittedName>
</protein>
<proteinExistence type="predicted"/>
<comment type="caution">
    <text evidence="1">The sequence shown here is derived from an EMBL/GenBank/DDBJ whole genome shotgun (WGS) entry which is preliminary data.</text>
</comment>
<evidence type="ECO:0000313" key="2">
    <source>
        <dbReference type="Proteomes" id="UP001597109"/>
    </source>
</evidence>
<evidence type="ECO:0000313" key="1">
    <source>
        <dbReference type="EMBL" id="MFD1030323.1"/>
    </source>
</evidence>
<dbReference type="EMBL" id="JBHTKI010000006">
    <property type="protein sequence ID" value="MFD1030323.1"/>
    <property type="molecule type" value="Genomic_DNA"/>
</dbReference>
<keyword evidence="2" id="KW-1185">Reference proteome</keyword>
<accession>A0ABW3L6T3</accession>
<reference evidence="2" key="1">
    <citation type="journal article" date="2019" name="Int. J. Syst. Evol. Microbiol.">
        <title>The Global Catalogue of Microorganisms (GCM) 10K type strain sequencing project: providing services to taxonomists for standard genome sequencing and annotation.</title>
        <authorList>
            <consortium name="The Broad Institute Genomics Platform"/>
            <consortium name="The Broad Institute Genome Sequencing Center for Infectious Disease"/>
            <person name="Wu L."/>
            <person name="Ma J."/>
        </authorList>
    </citation>
    <scope>NUCLEOTIDE SEQUENCE [LARGE SCALE GENOMIC DNA]</scope>
    <source>
        <strain evidence="2">CCUG 56756</strain>
    </source>
</reference>
<dbReference type="Proteomes" id="UP001597109">
    <property type="component" value="Unassembled WGS sequence"/>
</dbReference>
<name>A0ABW3L6T3_9BACL</name>
<organism evidence="1 2">
    <name type="scientific">Metaplanococcus flavidus</name>
    <dbReference type="NCBI Taxonomy" id="569883"/>
    <lineage>
        <taxon>Bacteria</taxon>
        <taxon>Bacillati</taxon>
        <taxon>Bacillota</taxon>
        <taxon>Bacilli</taxon>
        <taxon>Bacillales</taxon>
        <taxon>Caryophanaceae</taxon>
        <taxon>Metaplanococcus</taxon>
    </lineage>
</organism>
<gene>
    <name evidence="1" type="ORF">ACFQ1X_02685</name>
</gene>